<keyword evidence="3" id="KW-1185">Reference proteome</keyword>
<evidence type="ECO:0000313" key="2">
    <source>
        <dbReference type="EMBL" id="KIJ12809.1"/>
    </source>
</evidence>
<protein>
    <submittedName>
        <fullName evidence="2">Unplaced genomic scaffold PAXINscaffold_37, whole genome shotgun sequence</fullName>
    </submittedName>
</protein>
<organism evidence="2 3">
    <name type="scientific">Paxillus involutus ATCC 200175</name>
    <dbReference type="NCBI Taxonomy" id="664439"/>
    <lineage>
        <taxon>Eukaryota</taxon>
        <taxon>Fungi</taxon>
        <taxon>Dikarya</taxon>
        <taxon>Basidiomycota</taxon>
        <taxon>Agaricomycotina</taxon>
        <taxon>Agaricomycetes</taxon>
        <taxon>Agaricomycetidae</taxon>
        <taxon>Boletales</taxon>
        <taxon>Paxilineae</taxon>
        <taxon>Paxillaceae</taxon>
        <taxon>Paxillus</taxon>
    </lineage>
</organism>
<accession>A0A0C9SUL4</accession>
<dbReference type="OrthoDB" id="9994419at2759"/>
<feature type="region of interest" description="Disordered" evidence="1">
    <location>
        <begin position="167"/>
        <end position="189"/>
    </location>
</feature>
<dbReference type="HOGENOM" id="CLU_570586_0_0_1"/>
<dbReference type="AlphaFoldDB" id="A0A0C9SUL4"/>
<name>A0A0C9SUL4_PAXIN</name>
<feature type="region of interest" description="Disordered" evidence="1">
    <location>
        <begin position="100"/>
        <end position="129"/>
    </location>
</feature>
<dbReference type="InterPro" id="IPR032675">
    <property type="entry name" value="LRR_dom_sf"/>
</dbReference>
<reference evidence="3" key="2">
    <citation type="submission" date="2015-01" db="EMBL/GenBank/DDBJ databases">
        <title>Evolutionary Origins and Diversification of the Mycorrhizal Mutualists.</title>
        <authorList>
            <consortium name="DOE Joint Genome Institute"/>
            <consortium name="Mycorrhizal Genomics Consortium"/>
            <person name="Kohler A."/>
            <person name="Kuo A."/>
            <person name="Nagy L.G."/>
            <person name="Floudas D."/>
            <person name="Copeland A."/>
            <person name="Barry K.W."/>
            <person name="Cichocki N."/>
            <person name="Veneault-Fourrey C."/>
            <person name="LaButti K."/>
            <person name="Lindquist E.A."/>
            <person name="Lipzen A."/>
            <person name="Lundell T."/>
            <person name="Morin E."/>
            <person name="Murat C."/>
            <person name="Riley R."/>
            <person name="Ohm R."/>
            <person name="Sun H."/>
            <person name="Tunlid A."/>
            <person name="Henrissat B."/>
            <person name="Grigoriev I.V."/>
            <person name="Hibbett D.S."/>
            <person name="Martin F."/>
        </authorList>
    </citation>
    <scope>NUCLEOTIDE SEQUENCE [LARGE SCALE GENOMIC DNA]</scope>
    <source>
        <strain evidence="3">ATCC 200175</strain>
    </source>
</reference>
<proteinExistence type="predicted"/>
<dbReference type="SUPFAM" id="SSF52047">
    <property type="entry name" value="RNI-like"/>
    <property type="match status" value="1"/>
</dbReference>
<dbReference type="Gene3D" id="3.80.10.10">
    <property type="entry name" value="Ribonuclease Inhibitor"/>
    <property type="match status" value="1"/>
</dbReference>
<evidence type="ECO:0000313" key="3">
    <source>
        <dbReference type="Proteomes" id="UP000053647"/>
    </source>
</evidence>
<dbReference type="EMBL" id="KN819359">
    <property type="protein sequence ID" value="KIJ12809.1"/>
    <property type="molecule type" value="Genomic_DNA"/>
</dbReference>
<sequence>MRSISDAVQDVVNQNEPGLYVPKLHDSNPGRFVQHMDFNHFRTIGMRRSVEEGVTSRFVTGERIQALLKETPNLRTFGATEYMDSALTLDVLNELFLRGSPSHGRGRPSRGRGAVVDDANDLEEDDRERRQDCKDLEAVDLTGCVSAVFVRALTEFVNMRLLLSSHGKSNGSEDEDRRDSRRSPPSIPFACEEPLTFPGLQRLCLRGVKSIQPHILTPFVLAFPSLTHLDLSATRVTPELLAALGGSSAKLRSLALARCILLTGESIKNFLIHAPAAARIEELTLYGDCTFPSPLSTEDLEEIFSRAPCFTSGELTYLDLSSAPITKELFHDVCKPQPKLRSLGLSYIPDLELGAIAQFILNKAVNVEVLTLISTSPELDWERAGAGRGAPRSSALQASIALHSQVIGPLCTLPHTSILSTTRIVPQARTRLRVIELSATVLRSLGTGAGTWRVIRSKGARGWYVDTASAWEGGELNRGLPRDHPLRKEMEILADANGNVSSGVGWHARKMEVLHGHGMLGREDGLYGAVSFAYQG</sequence>
<evidence type="ECO:0000256" key="1">
    <source>
        <dbReference type="SAM" id="MobiDB-lite"/>
    </source>
</evidence>
<dbReference type="Proteomes" id="UP000053647">
    <property type="component" value="Unassembled WGS sequence"/>
</dbReference>
<reference evidence="2 3" key="1">
    <citation type="submission" date="2014-06" db="EMBL/GenBank/DDBJ databases">
        <authorList>
            <consortium name="DOE Joint Genome Institute"/>
            <person name="Kuo A."/>
            <person name="Kohler A."/>
            <person name="Nagy L.G."/>
            <person name="Floudas D."/>
            <person name="Copeland A."/>
            <person name="Barry K.W."/>
            <person name="Cichocki N."/>
            <person name="Veneault-Fourrey C."/>
            <person name="LaButti K."/>
            <person name="Lindquist E.A."/>
            <person name="Lipzen A."/>
            <person name="Lundell T."/>
            <person name="Morin E."/>
            <person name="Murat C."/>
            <person name="Sun H."/>
            <person name="Tunlid A."/>
            <person name="Henrissat B."/>
            <person name="Grigoriev I.V."/>
            <person name="Hibbett D.S."/>
            <person name="Martin F."/>
            <person name="Nordberg H.P."/>
            <person name="Cantor M.N."/>
            <person name="Hua S.X."/>
        </authorList>
    </citation>
    <scope>NUCLEOTIDE SEQUENCE [LARGE SCALE GENOMIC DNA]</scope>
    <source>
        <strain evidence="2 3">ATCC 200175</strain>
    </source>
</reference>
<gene>
    <name evidence="2" type="ORF">PAXINDRAFT_117764</name>
</gene>